<evidence type="ECO:0000313" key="2">
    <source>
        <dbReference type="Proteomes" id="UP000270094"/>
    </source>
</evidence>
<reference evidence="1 2" key="1">
    <citation type="submission" date="2018-11" db="EMBL/GenBank/DDBJ databases">
        <authorList>
            <consortium name="Pathogen Informatics"/>
        </authorList>
    </citation>
    <scope>NUCLEOTIDE SEQUENCE [LARGE SCALE GENOMIC DNA]</scope>
</reference>
<keyword evidence="2" id="KW-1185">Reference proteome</keyword>
<organism evidence="1 2">
    <name type="scientific">Strongylus vulgaris</name>
    <name type="common">Blood worm</name>
    <dbReference type="NCBI Taxonomy" id="40348"/>
    <lineage>
        <taxon>Eukaryota</taxon>
        <taxon>Metazoa</taxon>
        <taxon>Ecdysozoa</taxon>
        <taxon>Nematoda</taxon>
        <taxon>Chromadorea</taxon>
        <taxon>Rhabditida</taxon>
        <taxon>Rhabditina</taxon>
        <taxon>Rhabditomorpha</taxon>
        <taxon>Strongyloidea</taxon>
        <taxon>Strongylidae</taxon>
        <taxon>Strongylus</taxon>
    </lineage>
</organism>
<dbReference type="AlphaFoldDB" id="A0A3P7J5V7"/>
<protein>
    <submittedName>
        <fullName evidence="1">Uncharacterized protein</fullName>
    </submittedName>
</protein>
<gene>
    <name evidence="1" type="ORF">SVUK_LOCUS10871</name>
</gene>
<name>A0A3P7J5V7_STRVU</name>
<sequence length="77" mass="8707">MPFNSGRHVSVTLEIKFRQVHSDEGGRFTHNYRPVQPLNGRRILYRPSSFDKNFLCGGQQASNILAAIAVTMIAYLL</sequence>
<evidence type="ECO:0000313" key="1">
    <source>
        <dbReference type="EMBL" id="VDM75873.1"/>
    </source>
</evidence>
<proteinExistence type="predicted"/>
<dbReference type="EMBL" id="UYYB01095961">
    <property type="protein sequence ID" value="VDM75873.1"/>
    <property type="molecule type" value="Genomic_DNA"/>
</dbReference>
<dbReference type="InterPro" id="IPR036398">
    <property type="entry name" value="CA_dom_sf"/>
</dbReference>
<accession>A0A3P7J5V7</accession>
<dbReference type="OrthoDB" id="429145at2759"/>
<dbReference type="Proteomes" id="UP000270094">
    <property type="component" value="Unassembled WGS sequence"/>
</dbReference>
<dbReference type="SUPFAM" id="SSF51069">
    <property type="entry name" value="Carbonic anhydrase"/>
    <property type="match status" value="1"/>
</dbReference>